<evidence type="ECO:0000256" key="1">
    <source>
        <dbReference type="SAM" id="SignalP"/>
    </source>
</evidence>
<dbReference type="AlphaFoldDB" id="A0A1F6V0Y7"/>
<reference evidence="2 3" key="1">
    <citation type="journal article" date="2016" name="Nat. Commun.">
        <title>Thousands of microbial genomes shed light on interconnected biogeochemical processes in an aquifer system.</title>
        <authorList>
            <person name="Anantharaman K."/>
            <person name="Brown C.T."/>
            <person name="Hug L.A."/>
            <person name="Sharon I."/>
            <person name="Castelle C.J."/>
            <person name="Probst A.J."/>
            <person name="Thomas B.C."/>
            <person name="Singh A."/>
            <person name="Wilkins M.J."/>
            <person name="Karaoz U."/>
            <person name="Brodie E.L."/>
            <person name="Williams K.H."/>
            <person name="Hubbard S.S."/>
            <person name="Banfield J.F."/>
        </authorList>
    </citation>
    <scope>NUCLEOTIDE SEQUENCE [LARGE SCALE GENOMIC DNA]</scope>
</reference>
<feature type="signal peptide" evidence="1">
    <location>
        <begin position="1"/>
        <end position="22"/>
    </location>
</feature>
<accession>A0A1F6V0Y7</accession>
<organism evidence="2 3">
    <name type="scientific">Candidatus Muproteobacteria bacterium RBG_16_60_9</name>
    <dbReference type="NCBI Taxonomy" id="1817755"/>
    <lineage>
        <taxon>Bacteria</taxon>
        <taxon>Pseudomonadati</taxon>
        <taxon>Pseudomonadota</taxon>
        <taxon>Candidatus Muproteobacteria</taxon>
    </lineage>
</organism>
<comment type="caution">
    <text evidence="2">The sequence shown here is derived from an EMBL/GenBank/DDBJ whole genome shotgun (WGS) entry which is preliminary data.</text>
</comment>
<gene>
    <name evidence="2" type="ORF">A2W18_10665</name>
</gene>
<proteinExistence type="predicted"/>
<feature type="chain" id="PRO_5009527101" description="TonB-dependent receptor-like beta-barrel domain-containing protein" evidence="1">
    <location>
        <begin position="23"/>
        <end position="395"/>
    </location>
</feature>
<evidence type="ECO:0008006" key="4">
    <source>
        <dbReference type="Google" id="ProtNLM"/>
    </source>
</evidence>
<keyword evidence="1" id="KW-0732">Signal</keyword>
<evidence type="ECO:0000313" key="3">
    <source>
        <dbReference type="Proteomes" id="UP000179076"/>
    </source>
</evidence>
<dbReference type="Proteomes" id="UP000179076">
    <property type="component" value="Unassembled WGS sequence"/>
</dbReference>
<protein>
    <recommendedName>
        <fullName evidence="4">TonB-dependent receptor-like beta-barrel domain-containing protein</fullName>
    </recommendedName>
</protein>
<dbReference type="Gene3D" id="2.40.160.10">
    <property type="entry name" value="Porin"/>
    <property type="match status" value="1"/>
</dbReference>
<dbReference type="InterPro" id="IPR023614">
    <property type="entry name" value="Porin_dom_sf"/>
</dbReference>
<sequence length="395" mass="42957">MLQRIFFVGLVATFAQSVPVLAADPARTVTSNNFNPAISLILDGKFASFSKDPATYALPGFALGEETGPGDKGFRLGESELVISANVDDKFYGSLTAAVTPENETEIEEAFFETLSLGYGATIKAGRFFSHVGYLNNVHAHAWDFVDPPLVYRALLGNQFGDDGAQLRWVAPTDLFLEVGCETFRGEAFPAGGVAKNGKGVKAGFVHVGGDVGPSHAWRAGVSLLSAEAVDRATGDATTPDLFTGKSKLRGVDFVWKWAPNGNAKERNAKFQAEYWTRDEDGTFDPASAGTPLAFAGKQSGWYAQAIYQFIPRWRAGLRFDKLRADSVDATLAGTVLDNQGHEPKRVSLMVDHANSEFSRFRLQVNRDDSRPNVTDTQWYLQYVMSLGPHGAHAF</sequence>
<name>A0A1F6V0Y7_9PROT</name>
<dbReference type="SUPFAM" id="SSF56935">
    <property type="entry name" value="Porins"/>
    <property type="match status" value="1"/>
</dbReference>
<evidence type="ECO:0000313" key="2">
    <source>
        <dbReference type="EMBL" id="OGI63278.1"/>
    </source>
</evidence>
<dbReference type="EMBL" id="MFSP01000158">
    <property type="protein sequence ID" value="OGI63278.1"/>
    <property type="molecule type" value="Genomic_DNA"/>
</dbReference>